<dbReference type="AlphaFoldDB" id="A0A9P6LRF5"/>
<name>A0A9P6LRF5_9FUNG</name>
<accession>A0A9P6LRF5</accession>
<keyword evidence="2" id="KW-1185">Reference proteome</keyword>
<protein>
    <submittedName>
        <fullName evidence="1">Uncharacterized protein</fullName>
    </submittedName>
</protein>
<feature type="non-terminal residue" evidence="1">
    <location>
        <position position="1"/>
    </location>
</feature>
<gene>
    <name evidence="1" type="ORF">BGZ65_000889</name>
</gene>
<sequence length="59" mass="6729">GLAFSDFKTINVGNDRRNIKYKVVVKKKATDTYCDLEFLNNAKTIVYVDSRKAVDNVTK</sequence>
<evidence type="ECO:0000313" key="2">
    <source>
        <dbReference type="Proteomes" id="UP000749646"/>
    </source>
</evidence>
<reference evidence="1" key="1">
    <citation type="journal article" date="2020" name="Fungal Divers.">
        <title>Resolving the Mortierellaceae phylogeny through synthesis of multi-gene phylogenetics and phylogenomics.</title>
        <authorList>
            <person name="Vandepol N."/>
            <person name="Liber J."/>
            <person name="Desiro A."/>
            <person name="Na H."/>
            <person name="Kennedy M."/>
            <person name="Barry K."/>
            <person name="Grigoriev I.V."/>
            <person name="Miller A.N."/>
            <person name="O'Donnell K."/>
            <person name="Stajich J.E."/>
            <person name="Bonito G."/>
        </authorList>
    </citation>
    <scope>NUCLEOTIDE SEQUENCE</scope>
    <source>
        <strain evidence="1">MES-2147</strain>
    </source>
</reference>
<evidence type="ECO:0000313" key="1">
    <source>
        <dbReference type="EMBL" id="KAF9915115.1"/>
    </source>
</evidence>
<dbReference type="EMBL" id="JAAAHW010012254">
    <property type="protein sequence ID" value="KAF9915115.1"/>
    <property type="molecule type" value="Genomic_DNA"/>
</dbReference>
<proteinExistence type="predicted"/>
<organism evidence="1 2">
    <name type="scientific">Modicella reniformis</name>
    <dbReference type="NCBI Taxonomy" id="1440133"/>
    <lineage>
        <taxon>Eukaryota</taxon>
        <taxon>Fungi</taxon>
        <taxon>Fungi incertae sedis</taxon>
        <taxon>Mucoromycota</taxon>
        <taxon>Mortierellomycotina</taxon>
        <taxon>Mortierellomycetes</taxon>
        <taxon>Mortierellales</taxon>
        <taxon>Mortierellaceae</taxon>
        <taxon>Modicella</taxon>
    </lineage>
</organism>
<dbReference type="Proteomes" id="UP000749646">
    <property type="component" value="Unassembled WGS sequence"/>
</dbReference>
<comment type="caution">
    <text evidence="1">The sequence shown here is derived from an EMBL/GenBank/DDBJ whole genome shotgun (WGS) entry which is preliminary data.</text>
</comment>